<dbReference type="InterPro" id="IPR017441">
    <property type="entry name" value="Protein_kinase_ATP_BS"/>
</dbReference>
<feature type="coiled-coil region" evidence="6">
    <location>
        <begin position="246"/>
        <end position="273"/>
    </location>
</feature>
<evidence type="ECO:0000256" key="4">
    <source>
        <dbReference type="ARBA" id="ARBA00022840"/>
    </source>
</evidence>
<dbReference type="Pfam" id="PF00069">
    <property type="entry name" value="Pkinase"/>
    <property type="match status" value="1"/>
</dbReference>
<evidence type="ECO:0000256" key="3">
    <source>
        <dbReference type="ARBA" id="ARBA00022777"/>
    </source>
</evidence>
<sequence>VPGRRFEQFRGGDEGSVVSVDLDNGICEVIFDGRPTSVPVAMRHLETPAAEPSEQSTTKDTADVTRRLLLPQPSEPSTTRDTARTVQDDVTTGSATLPAGSDDGSSMIGPASAMPRASRPSMPGPESAAGARAFVAAASATQPAEVAPAACGGGAAGLAAQAGWPDPADAFRLDGGLISQSLHGAPVGWLFVQRLAARLDALERRVHVLDGQADPGRSVAVAPGHCAAPQEAGDVAEGLEAGLGRLVTQTETSAALEQRLAELSSQVKAVAVQEASREARCQEFQEQLRLDMQAWCARMGSRGSWRFGAGRNWRPGAADADESMNTTNGMLEEDAEASMQLRDRCEVPSARAAAQAVRAALDRALSGLSRRSGDSGDSHVAWTPDTPRSRRWQATVLCRALRSGLPPGAKAPARPAALALEGPGSSGSSSPSGGLPTPLAAPGARGAPSPPPRPVAETTPVASELEDAAACGPPPRMRRDERRRSSLLSVPEVPTARAPRSRGPSSAHRQPHGVASRLQDDAEGERAARSACERRGLRAPSWQDVGALPGAVDDGAECAGGGRTPARWCGALGRPESQRPPVPPAAAVQPRLGRKYSITVADSSAGGALPLELGRSREVETPPSEGSSRSGSDPPSRGAEVGAAALRRPHPLDSPPARPPLGSRCADGSPRDFVRKLQQKLEREALLRGRASGDACEPPHADGGTRVATACAEGDAAGSDSESHAVDLLLGVLAPDCVDVPLPSPVMMSPRNSSSAQTSRVASRNRSRDTSQNITPGRSPRDAQAHGPEPTGRDSLTFSSMTFSHSSASPPAASSRPSFASSRPSFAASLIGSSRPSLCMATMAACGSSRPSLGAAGCISSRPSLNAGGVSTRPSLNAGASSRPSLNASGSCSSRPSLSAALSQIGSARPSFNATGSGSSRPSLAAALSAASSPRPSLLGAQGEMLCLEEDFKAGETLGAGSYGRVFAAQHRRTGQVVAVKEVFFQPPQAAEAPPSELRALERELALCERLRHHRIVRFLGHEIGPAPGDHVERLLIFLEFCPGGSVASHLRTYGPLAAPVVARYAHQLLEGLCYLHSRSPPVAHRDLKCANLLLTHDANVKIADFGCSKWLTEGSGAPERGKDTVVGSVFWTAPEVLEGDQETTTAVDVWSFGGCLLEMATAKRPWAERRLDNIFQACKLILSPEQLPAIPDCVDATIRATIAACFQRAPHDRPRAEELMSLPLFDAAAREADPQEGDESDAD</sequence>
<keyword evidence="6" id="KW-0175">Coiled coil</keyword>
<dbReference type="InterPro" id="IPR000719">
    <property type="entry name" value="Prot_kinase_dom"/>
</dbReference>
<feature type="compositionally biased region" description="Basic and acidic residues" evidence="7">
    <location>
        <begin position="518"/>
        <end position="536"/>
    </location>
</feature>
<feature type="compositionally biased region" description="Basic and acidic residues" evidence="7">
    <location>
        <begin position="669"/>
        <end position="687"/>
    </location>
</feature>
<evidence type="ECO:0000256" key="6">
    <source>
        <dbReference type="SAM" id="Coils"/>
    </source>
</evidence>
<feature type="compositionally biased region" description="Polar residues" evidence="7">
    <location>
        <begin position="750"/>
        <end position="776"/>
    </location>
</feature>
<feature type="compositionally biased region" description="Low complexity" evidence="7">
    <location>
        <begin position="622"/>
        <end position="638"/>
    </location>
</feature>
<dbReference type="CDD" id="cd06606">
    <property type="entry name" value="STKc_MAPKKK"/>
    <property type="match status" value="1"/>
</dbReference>
<dbReference type="InterPro" id="IPR008271">
    <property type="entry name" value="Ser/Thr_kinase_AS"/>
</dbReference>
<dbReference type="EMBL" id="CAUYUJ010014619">
    <property type="protein sequence ID" value="CAK0843956.1"/>
    <property type="molecule type" value="Genomic_DNA"/>
</dbReference>
<evidence type="ECO:0000259" key="8">
    <source>
        <dbReference type="PROSITE" id="PS50011"/>
    </source>
</evidence>
<keyword evidence="3" id="KW-0418">Kinase</keyword>
<feature type="compositionally biased region" description="Low complexity" evidence="7">
    <location>
        <begin position="418"/>
        <end position="447"/>
    </location>
</feature>
<organism evidence="9 10">
    <name type="scientific">Prorocentrum cordatum</name>
    <dbReference type="NCBI Taxonomy" id="2364126"/>
    <lineage>
        <taxon>Eukaryota</taxon>
        <taxon>Sar</taxon>
        <taxon>Alveolata</taxon>
        <taxon>Dinophyceae</taxon>
        <taxon>Prorocentrales</taxon>
        <taxon>Prorocentraceae</taxon>
        <taxon>Prorocentrum</taxon>
    </lineage>
</organism>
<dbReference type="InterPro" id="IPR050538">
    <property type="entry name" value="MAP_kinase_kinase_kinase"/>
</dbReference>
<accession>A0ABN9TDW8</accession>
<proteinExistence type="predicted"/>
<feature type="non-terminal residue" evidence="9">
    <location>
        <position position="1"/>
    </location>
</feature>
<dbReference type="Proteomes" id="UP001189429">
    <property type="component" value="Unassembled WGS sequence"/>
</dbReference>
<dbReference type="PROSITE" id="PS00108">
    <property type="entry name" value="PROTEIN_KINASE_ST"/>
    <property type="match status" value="1"/>
</dbReference>
<dbReference type="PROSITE" id="PS00107">
    <property type="entry name" value="PROTEIN_KINASE_ATP"/>
    <property type="match status" value="1"/>
</dbReference>
<evidence type="ECO:0000256" key="1">
    <source>
        <dbReference type="ARBA" id="ARBA00022679"/>
    </source>
</evidence>
<keyword evidence="1" id="KW-0808">Transferase</keyword>
<dbReference type="PROSITE" id="PS50011">
    <property type="entry name" value="PROTEIN_KINASE_DOM"/>
    <property type="match status" value="1"/>
</dbReference>
<feature type="domain" description="Protein kinase" evidence="8">
    <location>
        <begin position="952"/>
        <end position="1226"/>
    </location>
</feature>
<keyword evidence="4 5" id="KW-0067">ATP-binding</keyword>
<feature type="compositionally biased region" description="Polar residues" evidence="7">
    <location>
        <begin position="872"/>
        <end position="892"/>
    </location>
</feature>
<dbReference type="PANTHER" id="PTHR48016">
    <property type="entry name" value="MAP KINASE KINASE KINASE SSK2-RELATED-RELATED"/>
    <property type="match status" value="1"/>
</dbReference>
<feature type="binding site" evidence="5">
    <location>
        <position position="981"/>
    </location>
    <ligand>
        <name>ATP</name>
        <dbReference type="ChEBI" id="CHEBI:30616"/>
    </ligand>
</feature>
<keyword evidence="2 5" id="KW-0547">Nucleotide-binding</keyword>
<feature type="compositionally biased region" description="Low complexity" evidence="7">
    <location>
        <begin position="795"/>
        <end position="820"/>
    </location>
</feature>
<dbReference type="PANTHER" id="PTHR48016:SF56">
    <property type="entry name" value="MAPKK KINASE"/>
    <property type="match status" value="1"/>
</dbReference>
<name>A0ABN9TDW8_9DINO</name>
<dbReference type="SMART" id="SM00220">
    <property type="entry name" value="S_TKc"/>
    <property type="match status" value="1"/>
</dbReference>
<gene>
    <name evidence="9" type="ORF">PCOR1329_LOCUS38146</name>
</gene>
<feature type="region of interest" description="Disordered" evidence="7">
    <location>
        <begin position="864"/>
        <end position="892"/>
    </location>
</feature>
<feature type="region of interest" description="Disordered" evidence="7">
    <location>
        <begin position="46"/>
        <end position="127"/>
    </location>
</feature>
<feature type="region of interest" description="Disordered" evidence="7">
    <location>
        <begin position="744"/>
        <end position="820"/>
    </location>
</feature>
<reference evidence="9" key="1">
    <citation type="submission" date="2023-10" db="EMBL/GenBank/DDBJ databases">
        <authorList>
            <person name="Chen Y."/>
            <person name="Shah S."/>
            <person name="Dougan E. K."/>
            <person name="Thang M."/>
            <person name="Chan C."/>
        </authorList>
    </citation>
    <scope>NUCLEOTIDE SEQUENCE [LARGE SCALE GENOMIC DNA]</scope>
</reference>
<feature type="region of interest" description="Disordered" evidence="7">
    <location>
        <begin position="418"/>
        <end position="707"/>
    </location>
</feature>
<protein>
    <recommendedName>
        <fullName evidence="8">Protein kinase domain-containing protein</fullName>
    </recommendedName>
</protein>
<keyword evidence="10" id="KW-1185">Reference proteome</keyword>
<evidence type="ECO:0000256" key="2">
    <source>
        <dbReference type="ARBA" id="ARBA00022741"/>
    </source>
</evidence>
<dbReference type="Gene3D" id="1.10.510.10">
    <property type="entry name" value="Transferase(Phosphotransferase) domain 1"/>
    <property type="match status" value="1"/>
</dbReference>
<evidence type="ECO:0000256" key="7">
    <source>
        <dbReference type="SAM" id="MobiDB-lite"/>
    </source>
</evidence>
<feature type="region of interest" description="Disordered" evidence="7">
    <location>
        <begin position="368"/>
        <end position="387"/>
    </location>
</feature>
<evidence type="ECO:0000256" key="5">
    <source>
        <dbReference type="PROSITE-ProRule" id="PRU10141"/>
    </source>
</evidence>
<evidence type="ECO:0000313" key="10">
    <source>
        <dbReference type="Proteomes" id="UP001189429"/>
    </source>
</evidence>
<comment type="caution">
    <text evidence="9">The sequence shown here is derived from an EMBL/GenBank/DDBJ whole genome shotgun (WGS) entry which is preliminary data.</text>
</comment>
<dbReference type="InterPro" id="IPR011009">
    <property type="entry name" value="Kinase-like_dom_sf"/>
</dbReference>
<dbReference type="SUPFAM" id="SSF56112">
    <property type="entry name" value="Protein kinase-like (PK-like)"/>
    <property type="match status" value="1"/>
</dbReference>
<evidence type="ECO:0000313" key="9">
    <source>
        <dbReference type="EMBL" id="CAK0843956.1"/>
    </source>
</evidence>